<dbReference type="AlphaFoldDB" id="A0A7D5GCL3"/>
<evidence type="ECO:0000313" key="3">
    <source>
        <dbReference type="Proteomes" id="UP000509750"/>
    </source>
</evidence>
<evidence type="ECO:0000256" key="1">
    <source>
        <dbReference type="SAM" id="MobiDB-lite"/>
    </source>
</evidence>
<feature type="compositionally biased region" description="Polar residues" evidence="1">
    <location>
        <begin position="65"/>
        <end position="78"/>
    </location>
</feature>
<dbReference type="Proteomes" id="UP000509750">
    <property type="component" value="Chromosome"/>
</dbReference>
<name>A0A7D5GCL3_9EURY</name>
<protein>
    <submittedName>
        <fullName evidence="2">Uncharacterized protein</fullName>
    </submittedName>
</protein>
<dbReference type="OrthoDB" id="284643at2157"/>
<sequence length="78" mass="8822">MFQCLCDTCEERELIEELEQAQEYFNEHADRGCEVEIINVELAADQLNTGPTQPASCTEEPRTANEISSREGQQSADR</sequence>
<dbReference type="GeneID" id="56029680"/>
<accession>A0A7D5GCL3</accession>
<dbReference type="RefSeq" id="WP_179169901.1">
    <property type="nucleotide sequence ID" value="NZ_CP058529.1"/>
</dbReference>
<gene>
    <name evidence="2" type="ORF">HUG10_12565</name>
</gene>
<feature type="region of interest" description="Disordered" evidence="1">
    <location>
        <begin position="48"/>
        <end position="78"/>
    </location>
</feature>
<organism evidence="2 3">
    <name type="scientific">Halorarum halophilum</name>
    <dbReference type="NCBI Taxonomy" id="2743090"/>
    <lineage>
        <taxon>Archaea</taxon>
        <taxon>Methanobacteriati</taxon>
        <taxon>Methanobacteriota</taxon>
        <taxon>Stenosarchaea group</taxon>
        <taxon>Halobacteria</taxon>
        <taxon>Halobacteriales</taxon>
        <taxon>Haloferacaceae</taxon>
        <taxon>Halorarum</taxon>
    </lineage>
</organism>
<evidence type="ECO:0000313" key="2">
    <source>
        <dbReference type="EMBL" id="QLG28326.1"/>
    </source>
</evidence>
<dbReference type="EMBL" id="CP058529">
    <property type="protein sequence ID" value="QLG28326.1"/>
    <property type="molecule type" value="Genomic_DNA"/>
</dbReference>
<reference evidence="2 3" key="1">
    <citation type="submission" date="2020-07" db="EMBL/GenBank/DDBJ databases">
        <title>Gai3-2, isolated from salt lake.</title>
        <authorList>
            <person name="Cui H."/>
            <person name="Shi X."/>
        </authorList>
    </citation>
    <scope>NUCLEOTIDE SEQUENCE [LARGE SCALE GENOMIC DNA]</scope>
    <source>
        <strain evidence="2 3">Gai3-2</strain>
    </source>
</reference>
<keyword evidence="3" id="KW-1185">Reference proteome</keyword>
<dbReference type="KEGG" id="halg:HUG10_12565"/>
<proteinExistence type="predicted"/>